<feature type="transmembrane region" description="Helical" evidence="1">
    <location>
        <begin position="84"/>
        <end position="107"/>
    </location>
</feature>
<dbReference type="HOGENOM" id="CLU_1841901_0_0_12"/>
<evidence type="ECO:0000256" key="1">
    <source>
        <dbReference type="SAM" id="Phobius"/>
    </source>
</evidence>
<name>K0JGX8_BRAPL</name>
<feature type="transmembrane region" description="Helical" evidence="1">
    <location>
        <begin position="54"/>
        <end position="77"/>
    </location>
</feature>
<evidence type="ECO:0000313" key="3">
    <source>
        <dbReference type="Proteomes" id="UP000003759"/>
    </source>
</evidence>
<keyword evidence="1" id="KW-1133">Transmembrane helix</keyword>
<keyword evidence="1" id="KW-0472">Membrane</keyword>
<dbReference type="RefSeq" id="WP_014933594.1">
    <property type="nucleotide sequence ID" value="NC_018604.1"/>
</dbReference>
<dbReference type="PATRIC" id="fig|1161918.5.peg.1462"/>
<dbReference type="AlphaFoldDB" id="K0JGX8"/>
<feature type="transmembrane region" description="Helical" evidence="1">
    <location>
        <begin position="113"/>
        <end position="136"/>
    </location>
</feature>
<keyword evidence="1" id="KW-0812">Transmembrane</keyword>
<proteinExistence type="predicted"/>
<dbReference type="KEGG" id="bpw:WESB_1948"/>
<evidence type="ECO:0000313" key="2">
    <source>
        <dbReference type="EMBL" id="CCG57413.1"/>
    </source>
</evidence>
<dbReference type="EMBL" id="HE793032">
    <property type="protein sequence ID" value="CCG57413.1"/>
    <property type="molecule type" value="Genomic_DNA"/>
</dbReference>
<accession>K0JGX8</accession>
<protein>
    <submittedName>
        <fullName evidence="2">Uncharacterized protein</fullName>
    </submittedName>
</protein>
<reference evidence="2 3" key="1">
    <citation type="journal article" date="2012" name="BMC Genomics">
        <title>Comparative genomics of Brachyspira pilosicoli strains: genome rearrangements, reductions and correlation of genetic compliment with phenotypic diversity.</title>
        <authorList>
            <person name="Mappley L.J."/>
            <person name="Black M.L."/>
            <person name="Abuoun M."/>
            <person name="Darby A.C."/>
            <person name="Woodward M.J."/>
            <person name="Parkhill J."/>
            <person name="Turner A.K."/>
            <person name="Bellgard M.I."/>
            <person name="La T."/>
            <person name="Phillips N.D."/>
            <person name="La Ragione R.M."/>
            <person name="Hampson D.J."/>
        </authorList>
    </citation>
    <scope>NUCLEOTIDE SEQUENCE [LARGE SCALE GENOMIC DNA]</scope>
    <source>
        <strain evidence="2">WesB</strain>
    </source>
</reference>
<dbReference type="OrthoDB" id="1986592at2"/>
<feature type="transmembrane region" description="Helical" evidence="1">
    <location>
        <begin position="7"/>
        <end position="27"/>
    </location>
</feature>
<dbReference type="Proteomes" id="UP000003759">
    <property type="component" value="Chromosome"/>
</dbReference>
<organism evidence="2 3">
    <name type="scientific">Brachyspira pilosicoli WesB</name>
    <dbReference type="NCBI Taxonomy" id="1161918"/>
    <lineage>
        <taxon>Bacteria</taxon>
        <taxon>Pseudomonadati</taxon>
        <taxon>Spirochaetota</taxon>
        <taxon>Spirochaetia</taxon>
        <taxon>Brachyspirales</taxon>
        <taxon>Brachyspiraceae</taxon>
        <taxon>Brachyspira</taxon>
    </lineage>
</organism>
<gene>
    <name evidence="2" type="ORF">WESB_1948</name>
</gene>
<sequence>MIKKILFGLITAVQVLFVILAFVLHVLSKKKMGVMRHFVYTNNKLNSIYNMENVMNIASIIVLIIIILSIAMFIYIIKKKLSRYLYVLNISLFLFGMLLISFFNIFSQKTLLSYYYMALIFFIAYAAEFIKTAVYFMTSKSIIRI</sequence>